<sequence length="408" mass="44324" precursor="true">MRPVRLPSPLTLALAMPVLMLSLLSGRCDAVGPEPQLLWPDGAPGAVGDEDVDRPLIRVYRPEGTANGAAVVIFPGGGYGALATDHEGHQIAKWFNRFGVTGAVVRYRLGRRYQHPAPLQDAQRAVRYMRHHADEIGIDPDRIGVMGFSAGGHLASTVSTHFDAGNPESDDLLERHSCRPDFTILGYPVISLFADFAHKGSARNLLGEDPDPELLKSLSNETQVTEQTPPAFLFHTSEDRGVPVQNSLAYYRALVEHGVPAELHAYQNGPHGVGLGIGDPVLYSWKDRLKDWMQTNGFLTDVERAAVSGKITVGGEPVSRGTITLIPLDDSENRPIAWGRIGRGNYRIPADRGPTIGMHKVVIRDLGTVVPEPTIEDVRELTAGMEFHLDVIAGENANIFTIDLPAAE</sequence>
<feature type="chain" id="PRO_5021798734" evidence="2">
    <location>
        <begin position="31"/>
        <end position="408"/>
    </location>
</feature>
<evidence type="ECO:0000313" key="4">
    <source>
        <dbReference type="EMBL" id="QDU37092.1"/>
    </source>
</evidence>
<evidence type="ECO:0000256" key="2">
    <source>
        <dbReference type="SAM" id="SignalP"/>
    </source>
</evidence>
<dbReference type="Gene3D" id="3.40.50.1820">
    <property type="entry name" value="alpha/beta hydrolase"/>
    <property type="match status" value="1"/>
</dbReference>
<dbReference type="InterPro" id="IPR049492">
    <property type="entry name" value="BD-FAE-like_dom"/>
</dbReference>
<evidence type="ECO:0000259" key="3">
    <source>
        <dbReference type="Pfam" id="PF20434"/>
    </source>
</evidence>
<organism evidence="4 5">
    <name type="scientific">Maioricimonas rarisocia</name>
    <dbReference type="NCBI Taxonomy" id="2528026"/>
    <lineage>
        <taxon>Bacteria</taxon>
        <taxon>Pseudomonadati</taxon>
        <taxon>Planctomycetota</taxon>
        <taxon>Planctomycetia</taxon>
        <taxon>Planctomycetales</taxon>
        <taxon>Planctomycetaceae</taxon>
        <taxon>Maioricimonas</taxon>
    </lineage>
</organism>
<accession>A0A517Z3M1</accession>
<dbReference type="AlphaFoldDB" id="A0A517Z3M1"/>
<dbReference type="PANTHER" id="PTHR48081">
    <property type="entry name" value="AB HYDROLASE SUPERFAMILY PROTEIN C4A8.06C"/>
    <property type="match status" value="1"/>
</dbReference>
<reference evidence="4 5" key="1">
    <citation type="submission" date="2019-02" db="EMBL/GenBank/DDBJ databases">
        <title>Deep-cultivation of Planctomycetes and their phenomic and genomic characterization uncovers novel biology.</title>
        <authorList>
            <person name="Wiegand S."/>
            <person name="Jogler M."/>
            <person name="Boedeker C."/>
            <person name="Pinto D."/>
            <person name="Vollmers J."/>
            <person name="Rivas-Marin E."/>
            <person name="Kohn T."/>
            <person name="Peeters S.H."/>
            <person name="Heuer A."/>
            <person name="Rast P."/>
            <person name="Oberbeckmann S."/>
            <person name="Bunk B."/>
            <person name="Jeske O."/>
            <person name="Meyerdierks A."/>
            <person name="Storesund J.E."/>
            <person name="Kallscheuer N."/>
            <person name="Luecker S."/>
            <person name="Lage O.M."/>
            <person name="Pohl T."/>
            <person name="Merkel B.J."/>
            <person name="Hornburger P."/>
            <person name="Mueller R.-W."/>
            <person name="Bruemmer F."/>
            <person name="Labrenz M."/>
            <person name="Spormann A.M."/>
            <person name="Op den Camp H."/>
            <person name="Overmann J."/>
            <person name="Amann R."/>
            <person name="Jetten M.S.M."/>
            <person name="Mascher T."/>
            <person name="Medema M.H."/>
            <person name="Devos D.P."/>
            <person name="Kaster A.-K."/>
            <person name="Ovreas L."/>
            <person name="Rohde M."/>
            <person name="Galperin M.Y."/>
            <person name="Jogler C."/>
        </authorList>
    </citation>
    <scope>NUCLEOTIDE SEQUENCE [LARGE SCALE GENOMIC DNA]</scope>
    <source>
        <strain evidence="4 5">Mal4</strain>
    </source>
</reference>
<dbReference type="EMBL" id="CP036275">
    <property type="protein sequence ID" value="QDU37092.1"/>
    <property type="molecule type" value="Genomic_DNA"/>
</dbReference>
<dbReference type="InterPro" id="IPR050300">
    <property type="entry name" value="GDXG_lipolytic_enzyme"/>
</dbReference>
<dbReference type="PANTHER" id="PTHR48081:SF6">
    <property type="entry name" value="PEPTIDASE S9 PROLYL OLIGOPEPTIDASE CATALYTIC DOMAIN-CONTAINING PROTEIN"/>
    <property type="match status" value="1"/>
</dbReference>
<gene>
    <name evidence="4" type="primary">axeA1_2</name>
    <name evidence="4" type="ORF">Mal4_13950</name>
</gene>
<dbReference type="InterPro" id="IPR029058">
    <property type="entry name" value="AB_hydrolase_fold"/>
</dbReference>
<feature type="domain" description="BD-FAE-like" evidence="3">
    <location>
        <begin position="59"/>
        <end position="253"/>
    </location>
</feature>
<keyword evidence="2" id="KW-0732">Signal</keyword>
<name>A0A517Z3M1_9PLAN</name>
<evidence type="ECO:0000313" key="5">
    <source>
        <dbReference type="Proteomes" id="UP000320496"/>
    </source>
</evidence>
<dbReference type="SUPFAM" id="SSF53474">
    <property type="entry name" value="alpha/beta-Hydrolases"/>
    <property type="match status" value="1"/>
</dbReference>
<dbReference type="Pfam" id="PF20434">
    <property type="entry name" value="BD-FAE"/>
    <property type="match status" value="1"/>
</dbReference>
<proteinExistence type="predicted"/>
<dbReference type="KEGG" id="mri:Mal4_13950"/>
<dbReference type="GO" id="GO:0046555">
    <property type="term" value="F:acetylxylan esterase activity"/>
    <property type="evidence" value="ECO:0007669"/>
    <property type="project" value="UniProtKB-EC"/>
</dbReference>
<evidence type="ECO:0000256" key="1">
    <source>
        <dbReference type="ARBA" id="ARBA00022801"/>
    </source>
</evidence>
<dbReference type="RefSeq" id="WP_231746731.1">
    <property type="nucleotide sequence ID" value="NZ_CP036275.1"/>
</dbReference>
<protein>
    <submittedName>
        <fullName evidence="4">Acetylxylan esterase</fullName>
        <ecNumber evidence="4">3.1.1.72</ecNumber>
    </submittedName>
</protein>
<keyword evidence="5" id="KW-1185">Reference proteome</keyword>
<dbReference type="EC" id="3.1.1.72" evidence="4"/>
<feature type="signal peptide" evidence="2">
    <location>
        <begin position="1"/>
        <end position="30"/>
    </location>
</feature>
<dbReference type="Proteomes" id="UP000320496">
    <property type="component" value="Chromosome"/>
</dbReference>
<keyword evidence="1 4" id="KW-0378">Hydrolase</keyword>